<keyword evidence="2" id="KW-0479">Metal-binding</keyword>
<comment type="cofactor">
    <cofactor evidence="1">
        <name>Zn(2+)</name>
        <dbReference type="ChEBI" id="CHEBI:29105"/>
    </cofactor>
</comment>
<comment type="caution">
    <text evidence="6">The sequence shown here is derived from an EMBL/GenBank/DDBJ whole genome shotgun (WGS) entry which is preliminary data.</text>
</comment>
<name>A0A832YUB0_9EURY</name>
<dbReference type="AlphaFoldDB" id="A0A832YUB0"/>
<dbReference type="Proteomes" id="UP000605144">
    <property type="component" value="Unassembled WGS sequence"/>
</dbReference>
<organism evidence="6 7">
    <name type="scientific">Methanothermococcus okinawensis</name>
    <dbReference type="NCBI Taxonomy" id="155863"/>
    <lineage>
        <taxon>Archaea</taxon>
        <taxon>Methanobacteriati</taxon>
        <taxon>Methanobacteriota</taxon>
        <taxon>Methanomada group</taxon>
        <taxon>Methanococci</taxon>
        <taxon>Methanococcales</taxon>
        <taxon>Methanococcaceae</taxon>
        <taxon>Methanothermococcus</taxon>
    </lineage>
</organism>
<gene>
    <name evidence="6" type="ORF">EYG76_04585</name>
</gene>
<dbReference type="EMBL" id="DQSV01000089">
    <property type="protein sequence ID" value="HIP17554.1"/>
    <property type="molecule type" value="Genomic_DNA"/>
</dbReference>
<dbReference type="SMART" id="SM00849">
    <property type="entry name" value="Lactamase_B"/>
    <property type="match status" value="1"/>
</dbReference>
<dbReference type="Pfam" id="PF00753">
    <property type="entry name" value="Lactamase_B"/>
    <property type="match status" value="1"/>
</dbReference>
<accession>A0A832YUB0</accession>
<proteinExistence type="predicted"/>
<evidence type="ECO:0000256" key="1">
    <source>
        <dbReference type="ARBA" id="ARBA00001947"/>
    </source>
</evidence>
<dbReference type="InterPro" id="IPR036866">
    <property type="entry name" value="RibonucZ/Hydroxyglut_hydro"/>
</dbReference>
<evidence type="ECO:0000259" key="5">
    <source>
        <dbReference type="SMART" id="SM00849"/>
    </source>
</evidence>
<keyword evidence="3 6" id="KW-0378">Hydrolase</keyword>
<evidence type="ECO:0000313" key="7">
    <source>
        <dbReference type="Proteomes" id="UP000605144"/>
    </source>
</evidence>
<dbReference type="Gene3D" id="3.60.15.10">
    <property type="entry name" value="Ribonuclease Z/Hydroxyacylglutathione hydrolase-like"/>
    <property type="match status" value="1"/>
</dbReference>
<dbReference type="PANTHER" id="PTHR46233:SF3">
    <property type="entry name" value="HYDROXYACYLGLUTATHIONE HYDROLASE GLOC"/>
    <property type="match status" value="1"/>
</dbReference>
<dbReference type="GO" id="GO:0046872">
    <property type="term" value="F:metal ion binding"/>
    <property type="evidence" value="ECO:0007669"/>
    <property type="project" value="UniProtKB-KW"/>
</dbReference>
<keyword evidence="4" id="KW-0862">Zinc</keyword>
<feature type="domain" description="Metallo-beta-lactamase" evidence="5">
    <location>
        <begin position="11"/>
        <end position="190"/>
    </location>
</feature>
<evidence type="ECO:0000256" key="3">
    <source>
        <dbReference type="ARBA" id="ARBA00022801"/>
    </source>
</evidence>
<dbReference type="InterPro" id="IPR051453">
    <property type="entry name" value="MBL_Glyoxalase_II"/>
</dbReference>
<protein>
    <submittedName>
        <fullName evidence="6">MBL fold metallo-hydrolase</fullName>
    </submittedName>
</protein>
<dbReference type="CDD" id="cd06262">
    <property type="entry name" value="metallo-hydrolase-like_MBL-fold"/>
    <property type="match status" value="1"/>
</dbReference>
<reference evidence="6" key="1">
    <citation type="journal article" date="2020" name="ISME J.">
        <title>Gammaproteobacteria mediating utilization of methyl-, sulfur- and petroleum organic compounds in deep ocean hydrothermal plumes.</title>
        <authorList>
            <person name="Zhou Z."/>
            <person name="Liu Y."/>
            <person name="Pan J."/>
            <person name="Cron B.R."/>
            <person name="Toner B.M."/>
            <person name="Anantharaman K."/>
            <person name="Breier J.A."/>
            <person name="Dick G.J."/>
            <person name="Li M."/>
        </authorList>
    </citation>
    <scope>NUCLEOTIDE SEQUENCE</scope>
    <source>
        <strain evidence="6">SZUA-1385</strain>
    </source>
</reference>
<sequence length="207" mass="23238">MIYKISGKWNDCNTYLIKGERKNILIDPGLPDDFDATLKEIENIVKDIDFIINTHCHYDHSGSDYLYQDYFGAPIIIHDSEVNHLKNASDVTLSSGLFHRDMIPPKEVIPLGEVLEELKRYSIEIIETPGHTKGSISIIYGDSLITGDTLFAHSVGRWDFPTGSLEDLKGSILKLEGIINKNILNVLPGHGENGNKHTISYVKKLFS</sequence>
<dbReference type="GO" id="GO:0016787">
    <property type="term" value="F:hydrolase activity"/>
    <property type="evidence" value="ECO:0007669"/>
    <property type="project" value="UniProtKB-KW"/>
</dbReference>
<evidence type="ECO:0000256" key="4">
    <source>
        <dbReference type="ARBA" id="ARBA00022833"/>
    </source>
</evidence>
<evidence type="ECO:0000256" key="2">
    <source>
        <dbReference type="ARBA" id="ARBA00022723"/>
    </source>
</evidence>
<dbReference type="SUPFAM" id="SSF56281">
    <property type="entry name" value="Metallo-hydrolase/oxidoreductase"/>
    <property type="match status" value="1"/>
</dbReference>
<evidence type="ECO:0000313" key="6">
    <source>
        <dbReference type="EMBL" id="HIP17554.1"/>
    </source>
</evidence>
<dbReference type="InterPro" id="IPR001279">
    <property type="entry name" value="Metallo-B-lactamas"/>
</dbReference>
<dbReference type="PANTHER" id="PTHR46233">
    <property type="entry name" value="HYDROXYACYLGLUTATHIONE HYDROLASE GLOC"/>
    <property type="match status" value="1"/>
</dbReference>